<sequence>MASSKRDPHARNFEPGLATTSPPPIPILAGEGRGQVVVGGPGILHLLSLPHDGWWTSWGLISESRLARHAAPSPLRQPCIRRGRAGSGFAARMTNDKQHGNSYKIK</sequence>
<accession>A0A5B7FSL9</accession>
<dbReference type="Proteomes" id="UP000324222">
    <property type="component" value="Unassembled WGS sequence"/>
</dbReference>
<evidence type="ECO:0000313" key="2">
    <source>
        <dbReference type="EMBL" id="MPC47958.1"/>
    </source>
</evidence>
<keyword evidence="3" id="KW-1185">Reference proteome</keyword>
<name>A0A5B7FSL9_PORTR</name>
<dbReference type="EMBL" id="VSRR010008025">
    <property type="protein sequence ID" value="MPC47958.1"/>
    <property type="molecule type" value="Genomic_DNA"/>
</dbReference>
<proteinExistence type="predicted"/>
<protein>
    <submittedName>
        <fullName evidence="2">Uncharacterized protein</fullName>
    </submittedName>
</protein>
<evidence type="ECO:0000313" key="3">
    <source>
        <dbReference type="Proteomes" id="UP000324222"/>
    </source>
</evidence>
<gene>
    <name evidence="2" type="ORF">E2C01_041719</name>
</gene>
<reference evidence="2" key="1">
    <citation type="submission" date="2019-05" db="EMBL/GenBank/DDBJ databases">
        <title>Another draft genome of Portunus trituberculatus and its Hox gene families provides insights of decapod evolution.</title>
        <authorList>
            <person name="Jeong J.-H."/>
            <person name="Song I."/>
            <person name="Kim S."/>
            <person name="Choi T."/>
            <person name="Kim D."/>
            <person name="Ryu S."/>
            <person name="Kim W."/>
        </authorList>
    </citation>
    <scope>NUCLEOTIDE SEQUENCE [LARGE SCALE GENOMIC DNA]</scope>
    <source>
        <tissue evidence="2">Muscle</tissue>
    </source>
</reference>
<feature type="compositionally biased region" description="Basic and acidic residues" evidence="1">
    <location>
        <begin position="1"/>
        <end position="12"/>
    </location>
</feature>
<dbReference type="AlphaFoldDB" id="A0A5B7FSL9"/>
<evidence type="ECO:0000256" key="1">
    <source>
        <dbReference type="SAM" id="MobiDB-lite"/>
    </source>
</evidence>
<feature type="region of interest" description="Disordered" evidence="1">
    <location>
        <begin position="1"/>
        <end position="27"/>
    </location>
</feature>
<organism evidence="2 3">
    <name type="scientific">Portunus trituberculatus</name>
    <name type="common">Swimming crab</name>
    <name type="synonym">Neptunus trituberculatus</name>
    <dbReference type="NCBI Taxonomy" id="210409"/>
    <lineage>
        <taxon>Eukaryota</taxon>
        <taxon>Metazoa</taxon>
        <taxon>Ecdysozoa</taxon>
        <taxon>Arthropoda</taxon>
        <taxon>Crustacea</taxon>
        <taxon>Multicrustacea</taxon>
        <taxon>Malacostraca</taxon>
        <taxon>Eumalacostraca</taxon>
        <taxon>Eucarida</taxon>
        <taxon>Decapoda</taxon>
        <taxon>Pleocyemata</taxon>
        <taxon>Brachyura</taxon>
        <taxon>Eubrachyura</taxon>
        <taxon>Portunoidea</taxon>
        <taxon>Portunidae</taxon>
        <taxon>Portuninae</taxon>
        <taxon>Portunus</taxon>
    </lineage>
</organism>
<comment type="caution">
    <text evidence="2">The sequence shown here is derived from an EMBL/GenBank/DDBJ whole genome shotgun (WGS) entry which is preliminary data.</text>
</comment>